<evidence type="ECO:0000256" key="1">
    <source>
        <dbReference type="ARBA" id="ARBA00010148"/>
    </source>
</evidence>
<dbReference type="AlphaFoldDB" id="A0AA86TQY6"/>
<evidence type="ECO:0000313" key="6">
    <source>
        <dbReference type="EMBL" id="CAI9925090.1"/>
    </source>
</evidence>
<keyword evidence="4" id="KW-0406">Ion transport</keyword>
<dbReference type="EMBL" id="CATOUU010000336">
    <property type="protein sequence ID" value="CAI9925090.1"/>
    <property type="molecule type" value="Genomic_DNA"/>
</dbReference>
<dbReference type="PANTHER" id="PTHR13861">
    <property type="entry name" value="VACUOLAR ATP SYNTHASE SUBUNIT F"/>
    <property type="match status" value="1"/>
</dbReference>
<dbReference type="SUPFAM" id="SSF159468">
    <property type="entry name" value="AtpF-like"/>
    <property type="match status" value="1"/>
</dbReference>
<dbReference type="GO" id="GO:0016020">
    <property type="term" value="C:membrane"/>
    <property type="evidence" value="ECO:0007669"/>
    <property type="project" value="TreeGrafter"/>
</dbReference>
<dbReference type="EMBL" id="CAXDID020000188">
    <property type="protein sequence ID" value="CAL6051509.1"/>
    <property type="molecule type" value="Genomic_DNA"/>
</dbReference>
<comment type="caution">
    <text evidence="6">The sequence shown here is derived from an EMBL/GenBank/DDBJ whole genome shotgun (WGS) entry which is preliminary data.</text>
</comment>
<dbReference type="EMBL" id="CAXDID020000316">
    <property type="protein sequence ID" value="CAL6075858.1"/>
    <property type="molecule type" value="Genomic_DNA"/>
</dbReference>
<evidence type="ECO:0000256" key="3">
    <source>
        <dbReference type="ARBA" id="ARBA00022781"/>
    </source>
</evidence>
<dbReference type="GO" id="GO:0046961">
    <property type="term" value="F:proton-transporting ATPase activity, rotational mechanism"/>
    <property type="evidence" value="ECO:0007669"/>
    <property type="project" value="InterPro"/>
</dbReference>
<dbReference type="PANTHER" id="PTHR13861:SF2">
    <property type="entry name" value="V-TYPE PROTON ATPASE SUBUNIT F"/>
    <property type="match status" value="1"/>
</dbReference>
<protein>
    <submittedName>
        <fullName evidence="6">V-type proton ATPase subunit F</fullName>
    </submittedName>
    <submittedName>
        <fullName evidence="8">V-type_proton ATPase subunit F</fullName>
    </submittedName>
</protein>
<dbReference type="InterPro" id="IPR008218">
    <property type="entry name" value="ATPase_V1-cplx_f_g_su"/>
</dbReference>
<gene>
    <name evidence="6" type="ORF">HINF_LOCUS12735</name>
    <name evidence="5" type="ORF">HINF_LOCUS3550</name>
    <name evidence="7" type="ORF">HINF_LOCUS44304</name>
    <name evidence="8" type="ORF">HINF_LOCUS44405</name>
    <name evidence="9" type="ORF">HINF_LOCUS48667</name>
    <name evidence="10" type="ORF">HINF_LOCUS57411</name>
</gene>
<evidence type="ECO:0000256" key="2">
    <source>
        <dbReference type="ARBA" id="ARBA00022448"/>
    </source>
</evidence>
<evidence type="ECO:0000313" key="7">
    <source>
        <dbReference type="EMBL" id="CAI9956659.1"/>
    </source>
</evidence>
<evidence type="ECO:0000313" key="10">
    <source>
        <dbReference type="EMBL" id="CAL6075858.1"/>
    </source>
</evidence>
<proteinExistence type="inferred from homology"/>
<reference evidence="6" key="1">
    <citation type="submission" date="2023-06" db="EMBL/GenBank/DDBJ databases">
        <authorList>
            <person name="Kurt Z."/>
        </authorList>
    </citation>
    <scope>NUCLEOTIDE SEQUENCE</scope>
</reference>
<name>A0AA86TQY6_9EUKA</name>
<dbReference type="InterPro" id="IPR036906">
    <property type="entry name" value="ATPase_V1_fsu_sf"/>
</dbReference>
<comment type="similarity">
    <text evidence="1">Belongs to the V-ATPase F subunit family.</text>
</comment>
<dbReference type="Pfam" id="PF01990">
    <property type="entry name" value="ATP-synt_F"/>
    <property type="match status" value="1"/>
</dbReference>
<keyword evidence="3" id="KW-0375">Hydrogen ion transport</keyword>
<evidence type="ECO:0000313" key="5">
    <source>
        <dbReference type="EMBL" id="CAI9915905.1"/>
    </source>
</evidence>
<keyword evidence="11" id="KW-1185">Reference proteome</keyword>
<dbReference type="Proteomes" id="UP001642409">
    <property type="component" value="Unassembled WGS sequence"/>
</dbReference>
<evidence type="ECO:0000256" key="4">
    <source>
        <dbReference type="ARBA" id="ARBA00023065"/>
    </source>
</evidence>
<evidence type="ECO:0000313" key="8">
    <source>
        <dbReference type="EMBL" id="CAL6051509.1"/>
    </source>
</evidence>
<evidence type="ECO:0000313" key="11">
    <source>
        <dbReference type="Proteomes" id="UP001642409"/>
    </source>
</evidence>
<accession>A0AA86TQY6</accession>
<dbReference type="EMBL" id="CAXDID020000225">
    <property type="protein sequence ID" value="CAL6059276.1"/>
    <property type="molecule type" value="Genomic_DNA"/>
</dbReference>
<organism evidence="6">
    <name type="scientific">Hexamita inflata</name>
    <dbReference type="NCBI Taxonomy" id="28002"/>
    <lineage>
        <taxon>Eukaryota</taxon>
        <taxon>Metamonada</taxon>
        <taxon>Diplomonadida</taxon>
        <taxon>Hexamitidae</taxon>
        <taxon>Hexamitinae</taxon>
        <taxon>Hexamita</taxon>
    </lineage>
</organism>
<evidence type="ECO:0000313" key="9">
    <source>
        <dbReference type="EMBL" id="CAL6059276.1"/>
    </source>
</evidence>
<keyword evidence="2" id="KW-0813">Transport</keyword>
<dbReference type="Gene3D" id="3.40.50.10580">
    <property type="entry name" value="ATPase, V1 complex, subunit F"/>
    <property type="match status" value="1"/>
</dbReference>
<sequence>MTQLIAVIGDELTVNGILLAGAGMKDAEGKSNFAVVDAETPRPEILAHFKALTARTDVQVLFINQFAASKIREEIIKMKGERPVIMEIPASNEKYDQENDPVLKNLQ</sequence>
<dbReference type="EMBL" id="CATOUU010000878">
    <property type="protein sequence ID" value="CAI9956659.1"/>
    <property type="molecule type" value="Genomic_DNA"/>
</dbReference>
<dbReference type="EMBL" id="CATOUU010000082">
    <property type="protein sequence ID" value="CAI9915905.1"/>
    <property type="molecule type" value="Genomic_DNA"/>
</dbReference>
<reference evidence="8 11" key="2">
    <citation type="submission" date="2024-07" db="EMBL/GenBank/DDBJ databases">
        <authorList>
            <person name="Akdeniz Z."/>
        </authorList>
    </citation>
    <scope>NUCLEOTIDE SEQUENCE [LARGE SCALE GENOMIC DNA]</scope>
</reference>